<proteinExistence type="predicted"/>
<evidence type="ECO:0000313" key="2">
    <source>
        <dbReference type="EMBL" id="CAI3988679.1"/>
    </source>
</evidence>
<reference evidence="3" key="2">
    <citation type="submission" date="2024-04" db="EMBL/GenBank/DDBJ databases">
        <authorList>
            <person name="Chen Y."/>
            <person name="Shah S."/>
            <person name="Dougan E. K."/>
            <person name="Thang M."/>
            <person name="Chan C."/>
        </authorList>
    </citation>
    <scope>NUCLEOTIDE SEQUENCE [LARGE SCALE GENOMIC DNA]</scope>
</reference>
<dbReference type="EMBL" id="CAMXCT010001290">
    <property type="protein sequence ID" value="CAI3988679.1"/>
    <property type="molecule type" value="Genomic_DNA"/>
</dbReference>
<keyword evidence="5" id="KW-1185">Reference proteome</keyword>
<gene>
    <name evidence="2" type="ORF">C1SCF055_LOCUS15809</name>
</gene>
<dbReference type="OrthoDB" id="329548at2759"/>
<comment type="caution">
    <text evidence="2">The sequence shown here is derived from an EMBL/GenBank/DDBJ whole genome shotgun (WGS) entry which is preliminary data.</text>
</comment>
<accession>A0A9P1CBN7</accession>
<dbReference type="EMBL" id="CAMXCT030001290">
    <property type="protein sequence ID" value="CAL4775991.1"/>
    <property type="molecule type" value="Genomic_DNA"/>
</dbReference>
<evidence type="ECO:0000313" key="4">
    <source>
        <dbReference type="EMBL" id="CAL4775991.1"/>
    </source>
</evidence>
<evidence type="ECO:0000256" key="1">
    <source>
        <dbReference type="SAM" id="MobiDB-lite"/>
    </source>
</evidence>
<sequence length="70" mass="7653">MSALREIRSSKDDEDYQCGPDLSDLSDDDREALEDCIESTERPYPRLRGPVTLTQEGACAAVCSTIGSVD</sequence>
<organism evidence="2">
    <name type="scientific">Cladocopium goreaui</name>
    <dbReference type="NCBI Taxonomy" id="2562237"/>
    <lineage>
        <taxon>Eukaryota</taxon>
        <taxon>Sar</taxon>
        <taxon>Alveolata</taxon>
        <taxon>Dinophyceae</taxon>
        <taxon>Suessiales</taxon>
        <taxon>Symbiodiniaceae</taxon>
        <taxon>Cladocopium</taxon>
    </lineage>
</organism>
<reference evidence="2" key="1">
    <citation type="submission" date="2022-10" db="EMBL/GenBank/DDBJ databases">
        <authorList>
            <person name="Chen Y."/>
            <person name="Dougan E. K."/>
            <person name="Chan C."/>
            <person name="Rhodes N."/>
            <person name="Thang M."/>
        </authorList>
    </citation>
    <scope>NUCLEOTIDE SEQUENCE</scope>
</reference>
<feature type="region of interest" description="Disordered" evidence="1">
    <location>
        <begin position="1"/>
        <end position="32"/>
    </location>
</feature>
<protein>
    <submittedName>
        <fullName evidence="4">Gypsy retrotransposon integrase-like protein 1</fullName>
    </submittedName>
</protein>
<feature type="compositionally biased region" description="Basic and acidic residues" evidence="1">
    <location>
        <begin position="1"/>
        <end position="11"/>
    </location>
</feature>
<name>A0A9P1CBN7_9DINO</name>
<dbReference type="EMBL" id="CAMXCT020001290">
    <property type="protein sequence ID" value="CAL1142054.1"/>
    <property type="molecule type" value="Genomic_DNA"/>
</dbReference>
<evidence type="ECO:0000313" key="5">
    <source>
        <dbReference type="Proteomes" id="UP001152797"/>
    </source>
</evidence>
<dbReference type="AlphaFoldDB" id="A0A9P1CBN7"/>
<dbReference type="Proteomes" id="UP001152797">
    <property type="component" value="Unassembled WGS sequence"/>
</dbReference>
<evidence type="ECO:0000313" key="3">
    <source>
        <dbReference type="EMBL" id="CAL1142054.1"/>
    </source>
</evidence>